<evidence type="ECO:0000256" key="2">
    <source>
        <dbReference type="ARBA" id="ARBA00009576"/>
    </source>
</evidence>
<accession>E3R014</accession>
<dbReference type="InterPro" id="IPR036686">
    <property type="entry name" value="Class_II_Hydrophobin_sf"/>
</dbReference>
<sequence>MKSTTYLVALFTSFAIAAPTSVDRTSDDVSKDVCEALEDVPIVSTICELSTALCCDSKATEATSLKCVAPSTAPFTIAGFEASCLVTGKKHPRCCVLDLSGLVVSCD</sequence>
<dbReference type="Proteomes" id="UP000008782">
    <property type="component" value="Unassembled WGS sequence"/>
</dbReference>
<keyword evidence="6" id="KW-1185">Reference proteome</keyword>
<dbReference type="RefSeq" id="XP_008100478.1">
    <property type="nucleotide sequence ID" value="XM_008102287.1"/>
</dbReference>
<feature type="chain" id="PRO_5003181047" description="Fungal hydrophobin" evidence="4">
    <location>
        <begin position="18"/>
        <end position="107"/>
    </location>
</feature>
<keyword evidence="3" id="KW-1015">Disulfide bond</keyword>
<feature type="signal peptide" evidence="4">
    <location>
        <begin position="1"/>
        <end position="17"/>
    </location>
</feature>
<dbReference type="eggNOG" id="ENOG502T4PN">
    <property type="taxonomic scope" value="Eukaryota"/>
</dbReference>
<evidence type="ECO:0000256" key="4">
    <source>
        <dbReference type="SAM" id="SignalP"/>
    </source>
</evidence>
<protein>
    <recommendedName>
        <fullName evidence="7">Fungal hydrophobin</fullName>
    </recommendedName>
</protein>
<dbReference type="Gene3D" id="3.20.120.10">
    <property type="entry name" value="Hydrophobin"/>
    <property type="match status" value="1"/>
</dbReference>
<dbReference type="SUPFAM" id="SSF101751">
    <property type="entry name" value="Hydrophobin II, HfbII"/>
    <property type="match status" value="1"/>
</dbReference>
<dbReference type="GeneID" id="24416967"/>
<evidence type="ECO:0008006" key="7">
    <source>
        <dbReference type="Google" id="ProtNLM"/>
    </source>
</evidence>
<evidence type="ECO:0000313" key="6">
    <source>
        <dbReference type="Proteomes" id="UP000008782"/>
    </source>
</evidence>
<evidence type="ECO:0000256" key="1">
    <source>
        <dbReference type="ARBA" id="ARBA00004196"/>
    </source>
</evidence>
<dbReference type="InterPro" id="IPR010636">
    <property type="entry name" value="Class_II_hydrophobin"/>
</dbReference>
<gene>
    <name evidence="5" type="ORF">GLRG_11603</name>
</gene>
<proteinExistence type="inferred from homology"/>
<organism evidence="6">
    <name type="scientific">Colletotrichum graminicola (strain M1.001 / M2 / FGSC 10212)</name>
    <name type="common">Maize anthracnose fungus</name>
    <name type="synonym">Glomerella graminicola</name>
    <dbReference type="NCBI Taxonomy" id="645133"/>
    <lineage>
        <taxon>Eukaryota</taxon>
        <taxon>Fungi</taxon>
        <taxon>Dikarya</taxon>
        <taxon>Ascomycota</taxon>
        <taxon>Pezizomycotina</taxon>
        <taxon>Sordariomycetes</taxon>
        <taxon>Hypocreomycetidae</taxon>
        <taxon>Glomerellales</taxon>
        <taxon>Glomerellaceae</taxon>
        <taxon>Colletotrichum</taxon>
        <taxon>Colletotrichum graminicola species complex</taxon>
    </lineage>
</organism>
<dbReference type="HOGENOM" id="CLU_141181_2_2_1"/>
<comment type="subcellular location">
    <subcellularLocation>
        <location evidence="1">Cell envelope</location>
    </subcellularLocation>
</comment>
<dbReference type="VEuPathDB" id="FungiDB:GLRG_11603"/>
<dbReference type="Pfam" id="PF06766">
    <property type="entry name" value="Hydrophobin_2"/>
    <property type="match status" value="1"/>
</dbReference>
<dbReference type="GO" id="GO:0005576">
    <property type="term" value="C:extracellular region"/>
    <property type="evidence" value="ECO:0007669"/>
    <property type="project" value="InterPro"/>
</dbReference>
<keyword evidence="4" id="KW-0732">Signal</keyword>
<evidence type="ECO:0000256" key="3">
    <source>
        <dbReference type="ARBA" id="ARBA00023157"/>
    </source>
</evidence>
<dbReference type="AlphaFoldDB" id="E3R014"/>
<comment type="similarity">
    <text evidence="2">Belongs to the cerato-ulmin hydrophobin family.</text>
</comment>
<name>E3R014_COLGM</name>
<evidence type="ECO:0000313" key="5">
    <source>
        <dbReference type="EMBL" id="EFQ36458.1"/>
    </source>
</evidence>
<dbReference type="EMBL" id="GG697425">
    <property type="protein sequence ID" value="EFQ36458.1"/>
    <property type="molecule type" value="Genomic_DNA"/>
</dbReference>
<dbReference type="OrthoDB" id="4500971at2759"/>
<reference evidence="6" key="1">
    <citation type="journal article" date="2012" name="Nat. Genet.">
        <title>Lifestyle transitions in plant pathogenic Colletotrichum fungi deciphered by genome and transcriptome analyses.</title>
        <authorList>
            <person name="O'Connell R.J."/>
            <person name="Thon M.R."/>
            <person name="Hacquard S."/>
            <person name="Amyotte S.G."/>
            <person name="Kleemann J."/>
            <person name="Torres M.F."/>
            <person name="Damm U."/>
            <person name="Buiate E.A."/>
            <person name="Epstein L."/>
            <person name="Alkan N."/>
            <person name="Altmueller J."/>
            <person name="Alvarado-Balderrama L."/>
            <person name="Bauser C.A."/>
            <person name="Becker C."/>
            <person name="Birren B.W."/>
            <person name="Chen Z."/>
            <person name="Choi J."/>
            <person name="Crouch J.A."/>
            <person name="Duvick J.P."/>
            <person name="Farman M.A."/>
            <person name="Gan P."/>
            <person name="Heiman D."/>
            <person name="Henrissat B."/>
            <person name="Howard R.J."/>
            <person name="Kabbage M."/>
            <person name="Koch C."/>
            <person name="Kracher B."/>
            <person name="Kubo Y."/>
            <person name="Law A.D."/>
            <person name="Lebrun M.-H."/>
            <person name="Lee Y.-H."/>
            <person name="Miyara I."/>
            <person name="Moore N."/>
            <person name="Neumann U."/>
            <person name="Nordstroem K."/>
            <person name="Panaccione D.G."/>
            <person name="Panstruga R."/>
            <person name="Place M."/>
            <person name="Proctor R.H."/>
            <person name="Prusky D."/>
            <person name="Rech G."/>
            <person name="Reinhardt R."/>
            <person name="Rollins J.A."/>
            <person name="Rounsley S."/>
            <person name="Schardl C.L."/>
            <person name="Schwartz D.C."/>
            <person name="Shenoy N."/>
            <person name="Shirasu K."/>
            <person name="Sikhakolli U.R."/>
            <person name="Stueber K."/>
            <person name="Sukno S.A."/>
            <person name="Sweigard J.A."/>
            <person name="Takano Y."/>
            <person name="Takahara H."/>
            <person name="Trail F."/>
            <person name="van der Does H.C."/>
            <person name="Voll L.M."/>
            <person name="Will I."/>
            <person name="Young S."/>
            <person name="Zeng Q."/>
            <person name="Zhang J."/>
            <person name="Zhou S."/>
            <person name="Dickman M.B."/>
            <person name="Schulze-Lefert P."/>
            <person name="Ver Loren van Themaat E."/>
            <person name="Ma L.-J."/>
            <person name="Vaillancourt L.J."/>
        </authorList>
    </citation>
    <scope>NUCLEOTIDE SEQUENCE [LARGE SCALE GENOMIC DNA]</scope>
    <source>
        <strain evidence="6">M1.001 / M2 / FGSC 10212</strain>
    </source>
</reference>